<dbReference type="Proteomes" id="UP000185348">
    <property type="component" value="Segment"/>
</dbReference>
<dbReference type="EMBL" id="KJ019062">
    <property type="protein sequence ID" value="AIX22393.1"/>
    <property type="molecule type" value="Genomic_DNA"/>
</dbReference>
<dbReference type="EMBL" id="KJ019119">
    <property type="protein sequence ID" value="AIX36043.1"/>
    <property type="molecule type" value="Genomic_DNA"/>
</dbReference>
<evidence type="ECO:0000313" key="18">
    <source>
        <dbReference type="EMBL" id="AIX25055.1"/>
    </source>
</evidence>
<dbReference type="EMBL" id="KJ019070">
    <property type="protein sequence ID" value="AIX24184.1"/>
    <property type="molecule type" value="Genomic_DNA"/>
</dbReference>
<evidence type="ECO:0000313" key="38">
    <source>
        <dbReference type="EMBL" id="AIX38491.1"/>
    </source>
</evidence>
<dbReference type="EMBL" id="KJ019073">
    <property type="protein sequence ID" value="AIX24838.1"/>
    <property type="molecule type" value="Genomic_DNA"/>
</dbReference>
<evidence type="ECO:0000313" key="39">
    <source>
        <dbReference type="EMBL" id="AIX38710.1"/>
    </source>
</evidence>
<evidence type="ECO:0000313" key="23">
    <source>
        <dbReference type="EMBL" id="AIX26356.1"/>
    </source>
</evidence>
<dbReference type="EMBL" id="KJ019126">
    <property type="protein sequence ID" value="AIX37623.1"/>
    <property type="molecule type" value="Genomic_DNA"/>
</dbReference>
<dbReference type="EMBL" id="KJ019028">
    <property type="protein sequence ID" value="AIX14671.1"/>
    <property type="molecule type" value="Genomic_DNA"/>
</dbReference>
<evidence type="ECO:0000313" key="1">
    <source>
        <dbReference type="EMBL" id="AIX14671.1"/>
    </source>
</evidence>
<evidence type="ECO:0000313" key="40">
    <source>
        <dbReference type="EMBL" id="AIX39785.1"/>
    </source>
</evidence>
<dbReference type="EMBL" id="KJ019117">
    <property type="protein sequence ID" value="AIX35604.1"/>
    <property type="molecule type" value="Genomic_DNA"/>
</dbReference>
<evidence type="ECO:0000313" key="11">
    <source>
        <dbReference type="EMBL" id="AIX19515.1"/>
    </source>
</evidence>
<evidence type="ECO:0000313" key="37">
    <source>
        <dbReference type="EMBL" id="AIX38274.1"/>
    </source>
</evidence>
<dbReference type="EMBL" id="KJ019118">
    <property type="protein sequence ID" value="AIX35822.1"/>
    <property type="molecule type" value="Genomic_DNA"/>
</dbReference>
<dbReference type="EMBL" id="KJ019083">
    <property type="protein sequence ID" value="AIX26992.1"/>
    <property type="molecule type" value="Genomic_DNA"/>
</dbReference>
<dbReference type="Proteomes" id="UP000185353">
    <property type="component" value="Segment"/>
</dbReference>
<dbReference type="Proteomes" id="UP000185345">
    <property type="component" value="Segment"/>
</dbReference>
<dbReference type="Proteomes" id="UP000185383">
    <property type="component" value="Segment"/>
</dbReference>
<evidence type="ECO:0000313" key="8">
    <source>
        <dbReference type="EMBL" id="AIX18645.1"/>
    </source>
</evidence>
<evidence type="ECO:0000313" key="35">
    <source>
        <dbReference type="EMBL" id="AIX37623.1"/>
    </source>
</evidence>
<dbReference type="Proteomes" id="UP000185367">
    <property type="component" value="Segment"/>
</dbReference>
<evidence type="ECO:0000313" key="29">
    <source>
        <dbReference type="EMBL" id="AIX35822.1"/>
    </source>
</evidence>
<dbReference type="EMBL" id="KJ019079">
    <property type="protein sequence ID" value="AIX26138.1"/>
    <property type="molecule type" value="Genomic_DNA"/>
</dbReference>
<evidence type="ECO:0000313" key="9">
    <source>
        <dbReference type="EMBL" id="AIX18863.1"/>
    </source>
</evidence>
<dbReference type="GeneID" id="24171470"/>
<dbReference type="Proteomes" id="UP000185359">
    <property type="component" value="Segment"/>
</dbReference>
<evidence type="ECO:0000313" key="10">
    <source>
        <dbReference type="EMBL" id="AIX19082.1"/>
    </source>
</evidence>
<dbReference type="EMBL" id="KJ019035">
    <property type="protein sequence ID" value="AIX16181.1"/>
    <property type="molecule type" value="Genomic_DNA"/>
</dbReference>
<name>A0A0E3HRP2_9CAUD</name>
<evidence type="ECO:0000313" key="28">
    <source>
        <dbReference type="EMBL" id="AIX35604.1"/>
    </source>
</evidence>
<dbReference type="EMBL" id="KJ019080">
    <property type="protein sequence ID" value="AIX26356.1"/>
    <property type="molecule type" value="Genomic_DNA"/>
</dbReference>
<dbReference type="EMBL" id="KJ019136">
    <property type="protein sequence ID" value="AIX39785.1"/>
    <property type="molecule type" value="Genomic_DNA"/>
</dbReference>
<dbReference type="EMBL" id="KJ019048">
    <property type="protein sequence ID" value="AIX19082.1"/>
    <property type="molecule type" value="Genomic_DNA"/>
</dbReference>
<evidence type="ECO:0000313" key="49">
    <source>
        <dbReference type="Proteomes" id="UP000185365"/>
    </source>
</evidence>
<reference evidence="47 48" key="1">
    <citation type="submission" date="2013-12" db="EMBL/GenBank/DDBJ databases">
        <title>Ecological redundancy of diverse viral populations within a natural community.</title>
        <authorList>
            <person name="Gregory A.C."/>
            <person name="LaButti K."/>
            <person name="Copeland A."/>
            <person name="Woyke T."/>
            <person name="Sullivan M.B."/>
        </authorList>
    </citation>
    <scope>NUCLEOTIDE SEQUENCE [LARGE SCALE GENOMIC DNA]</scope>
    <source>
        <strain evidence="40">Syn7803C102</strain>
        <strain evidence="41">Syn7803C108</strain>
        <strain evidence="42">Syn7803C109</strain>
        <strain evidence="43">Syn7803C35</strain>
        <strain evidence="44">Syn7803C37</strain>
        <strain evidence="45">Syn7803C39</strain>
        <strain evidence="46">Syn7803C40</strain>
        <strain evidence="1">Syn7803C45</strain>
        <strain evidence="2">Syn7803C46</strain>
        <strain evidence="3">Syn7803C48</strain>
        <strain evidence="4">Syn7803C49</strain>
        <strain evidence="5">Syn7803C54</strain>
        <strain evidence="6">Syn7803C55</strain>
        <strain evidence="7">Syn7803C57</strain>
        <strain evidence="8">Syn7803C72</strain>
        <strain evidence="9">Syn7803C73</strain>
        <strain evidence="10">Syn7803C75</strain>
        <strain evidence="11">Syn7803C77</strain>
        <strain evidence="12">Syn7803C88</strain>
        <strain evidence="13">Syn7803C89</strain>
        <strain evidence="14">Syn7803C93</strain>
        <strain evidence="15">Syn7803US104</strain>
        <strain evidence="16">Syn7803US108</strain>
        <strain evidence="17">Syn7803US109</strain>
        <strain evidence="18">Syn7803US110</strain>
        <strain evidence="19">Syn7803US111</strain>
        <strain evidence="20">Syn7803US113</strain>
        <strain evidence="21">Syn7803US114</strain>
        <strain evidence="22">Syn7803US115</strain>
        <strain evidence="23">Syn7803US116</strain>
        <strain evidence="24">Syn7803US122</strain>
        <strain evidence="26">Syn7803US5</strain>
        <strain evidence="25">Syn7803US59</strain>
        <strain evidence="27">Syn7803US61</strain>
        <strain evidence="28">Syn7803US63</strain>
        <strain evidence="29">Syn7803US64</strain>
        <strain evidence="30">Syn7803US65</strain>
        <strain evidence="31">Syn7803US71</strain>
        <strain evidence="32">Syn7803US78</strain>
        <strain evidence="33">Syn7803US80</strain>
        <strain evidence="34">Syn7803US82</strain>
        <strain evidence="35">Syn7803US83</strain>
        <strain evidence="36">Syn7803US85</strain>
        <strain evidence="37">Syn7803US89</strain>
        <strain evidence="38">Syn7803US94</strain>
        <strain evidence="39">Syn7803US95</strain>
    </source>
</reference>
<dbReference type="EMBL" id="KJ019046">
    <property type="protein sequence ID" value="AIX18645.1"/>
    <property type="molecule type" value="Genomic_DNA"/>
</dbReference>
<dbReference type="Proteomes" id="UP000185369">
    <property type="component" value="Segment"/>
</dbReference>
<evidence type="ECO:0000313" key="20">
    <source>
        <dbReference type="EMBL" id="AIX25703.1"/>
    </source>
</evidence>
<dbReference type="EMBL" id="KJ019139">
    <property type="protein sequence ID" value="AIX40421.1"/>
    <property type="molecule type" value="Genomic_DNA"/>
</dbReference>
<dbReference type="Proteomes" id="UP000033003">
    <property type="component" value="Segment"/>
</dbReference>
<dbReference type="EMBL" id="KJ019112">
    <property type="protein sequence ID" value="AIX34538.1"/>
    <property type="molecule type" value="Genomic_DNA"/>
</dbReference>
<dbReference type="Proteomes" id="UP000185371">
    <property type="component" value="Segment"/>
</dbReference>
<evidence type="ECO:0000313" key="46">
    <source>
        <dbReference type="EMBL" id="AIX46975.1"/>
    </source>
</evidence>
<dbReference type="EMBL" id="KJ019115">
    <property type="protein sequence ID" value="AIX35182.1"/>
    <property type="molecule type" value="Genomic_DNA"/>
</dbReference>
<dbReference type="Proteomes" id="UP000185344">
    <property type="component" value="Segment"/>
</dbReference>
<keyword evidence="49" id="KW-1185">Reference proteome</keyword>
<dbReference type="Proteomes" id="UP000185386">
    <property type="component" value="Segment"/>
</dbReference>
<dbReference type="EMBL" id="KJ019034">
    <property type="protein sequence ID" value="AIX15964.1"/>
    <property type="molecule type" value="Genomic_DNA"/>
</dbReference>
<dbReference type="Proteomes" id="UP000185361">
    <property type="component" value="Segment"/>
</dbReference>
<evidence type="ECO:0000313" key="33">
    <source>
        <dbReference type="EMBL" id="AIX37187.1"/>
    </source>
</evidence>
<dbReference type="Proteomes" id="UP000185346">
    <property type="component" value="Segment"/>
</dbReference>
<sequence length="66" mass="7770">MVFNLYDNDDTLRGTFSSIYDLELYVDGVRNSRGERYPQTERTSPFDYIKSIGWCMVIKEESMSTK</sequence>
<dbReference type="Proteomes" id="UP000185372">
    <property type="component" value="Genome"/>
</dbReference>
<dbReference type="Proteomes" id="UP000185376">
    <property type="component" value="Segment"/>
</dbReference>
<proteinExistence type="predicted"/>
<evidence type="ECO:0000313" key="6">
    <source>
        <dbReference type="EMBL" id="AIX16181.1"/>
    </source>
</evidence>
<dbReference type="EMBL" id="KJ019164">
    <property type="protein sequence ID" value="AIX46758.1"/>
    <property type="molecule type" value="Genomic_DNA"/>
</dbReference>
<dbReference type="Proteomes" id="UP000185355">
    <property type="component" value="Segment"/>
</dbReference>
<evidence type="ECO:0000313" key="43">
    <source>
        <dbReference type="EMBL" id="AIX45896.1"/>
    </source>
</evidence>
<dbReference type="EMBL" id="KJ019057">
    <property type="protein sequence ID" value="AIX21164.1"/>
    <property type="molecule type" value="Genomic_DNA"/>
</dbReference>
<dbReference type="EMBL" id="KJ019130">
    <property type="protein sequence ID" value="AIX38491.1"/>
    <property type="molecule type" value="Genomic_DNA"/>
</dbReference>
<protein>
    <submittedName>
        <fullName evidence="33">Uncharacterized protein</fullName>
    </submittedName>
</protein>
<evidence type="ECO:0000313" key="44">
    <source>
        <dbReference type="EMBL" id="AIX46333.1"/>
    </source>
</evidence>
<evidence type="ECO:0000313" key="24">
    <source>
        <dbReference type="EMBL" id="AIX26992.1"/>
    </source>
</evidence>
<dbReference type="OrthoDB" id="24696at10239"/>
<dbReference type="Proteomes" id="UP000185379">
    <property type="component" value="Segment"/>
</dbReference>
<dbReference type="Proteomes" id="UP000185352">
    <property type="component" value="Segment"/>
</dbReference>
<evidence type="ECO:0000313" key="13">
    <source>
        <dbReference type="EMBL" id="AIX21164.1"/>
    </source>
</evidence>
<dbReference type="Proteomes" id="UP000185350">
    <property type="component" value="Segment"/>
</dbReference>
<dbReference type="Proteomes" id="UP000185384">
    <property type="component" value="Segment"/>
</dbReference>
<evidence type="ECO:0000313" key="27">
    <source>
        <dbReference type="EMBL" id="AIX35182.1"/>
    </source>
</evidence>
<evidence type="ECO:0000313" key="30">
    <source>
        <dbReference type="EMBL" id="AIX36043.1"/>
    </source>
</evidence>
<evidence type="ECO:0000313" key="7">
    <source>
        <dbReference type="EMBL" id="AIX16366.1"/>
    </source>
</evidence>
<dbReference type="Proteomes" id="UP000185363">
    <property type="component" value="Segment"/>
</dbReference>
<dbReference type="EMBL" id="KJ019120">
    <property type="protein sequence ID" value="AIX36261.1"/>
    <property type="molecule type" value="Genomic_DNA"/>
</dbReference>
<dbReference type="EMBL" id="KJ019072">
    <property type="protein sequence ID" value="AIX24619.1"/>
    <property type="molecule type" value="Genomic_DNA"/>
</dbReference>
<evidence type="ECO:0000313" key="45">
    <source>
        <dbReference type="EMBL" id="AIX46758.1"/>
    </source>
</evidence>
<evidence type="ECO:0000313" key="36">
    <source>
        <dbReference type="EMBL" id="AIX37841.1"/>
    </source>
</evidence>
<dbReference type="EMBL" id="KJ019074">
    <property type="protein sequence ID" value="AIX25055.1"/>
    <property type="molecule type" value="Genomic_DNA"/>
</dbReference>
<evidence type="ECO:0000313" key="17">
    <source>
        <dbReference type="EMBL" id="AIX24838.1"/>
    </source>
</evidence>
<dbReference type="Proteomes" id="UP000185358">
    <property type="component" value="Segment"/>
</dbReference>
<evidence type="ECO:0000313" key="15">
    <source>
        <dbReference type="EMBL" id="AIX24184.1"/>
    </source>
</evidence>
<evidence type="ECO:0000313" key="34">
    <source>
        <dbReference type="EMBL" id="AIX37405.1"/>
    </source>
</evidence>
<dbReference type="EMBL" id="KJ019162">
    <property type="protein sequence ID" value="AIX46333.1"/>
    <property type="molecule type" value="Genomic_DNA"/>
</dbReference>
<dbReference type="Proteomes" id="UP000185365">
    <property type="component" value="Segment"/>
</dbReference>
<evidence type="ECO:0000313" key="3">
    <source>
        <dbReference type="EMBL" id="AIX15317.1"/>
    </source>
</evidence>
<evidence type="ECO:0000313" key="41">
    <source>
        <dbReference type="EMBL" id="AIX40421.1"/>
    </source>
</evidence>
<dbReference type="EMBL" id="KJ019050">
    <property type="protein sequence ID" value="AIX19515.1"/>
    <property type="molecule type" value="Genomic_DNA"/>
</dbReference>
<dbReference type="Proteomes" id="UP000185377">
    <property type="component" value="Segment"/>
</dbReference>
<evidence type="ECO:0000313" key="21">
    <source>
        <dbReference type="EMBL" id="AIX25921.1"/>
    </source>
</evidence>
<dbReference type="Proteomes" id="UP000185343">
    <property type="component" value="Segment"/>
</dbReference>
<dbReference type="Proteomes" id="UP000185373">
    <property type="component" value="Segment"/>
</dbReference>
<dbReference type="EMBL" id="KJ019113">
    <property type="protein sequence ID" value="AIX34758.1"/>
    <property type="molecule type" value="Genomic_DNA"/>
</dbReference>
<dbReference type="Proteomes" id="UP000185366">
    <property type="component" value="Segment"/>
</dbReference>
<dbReference type="Proteomes" id="UP000185382">
    <property type="component" value="Segment"/>
</dbReference>
<dbReference type="Proteomes" id="UP000185360">
    <property type="component" value="Genome"/>
</dbReference>
<evidence type="ECO:0000313" key="25">
    <source>
        <dbReference type="EMBL" id="AIX34538.1"/>
    </source>
</evidence>
<evidence type="ECO:0000313" key="32">
    <source>
        <dbReference type="EMBL" id="AIX36478.1"/>
    </source>
</evidence>
<dbReference type="Proteomes" id="UP000185357">
    <property type="component" value="Segment"/>
</dbReference>
<dbReference type="Proteomes" id="UP000185368">
    <property type="component" value="Segment"/>
</dbReference>
<dbReference type="RefSeq" id="YP_009133402.1">
    <property type="nucleotide sequence ID" value="NC_026923.1"/>
</dbReference>
<dbReference type="EMBL" id="KJ019029">
    <property type="protein sequence ID" value="AIX14890.1"/>
    <property type="molecule type" value="Genomic_DNA"/>
</dbReference>
<evidence type="ECO:0000313" key="16">
    <source>
        <dbReference type="EMBL" id="AIX24619.1"/>
    </source>
</evidence>
<evidence type="ECO:0000313" key="14">
    <source>
        <dbReference type="EMBL" id="AIX22393.1"/>
    </source>
</evidence>
<evidence type="ECO:0000313" key="4">
    <source>
        <dbReference type="EMBL" id="AIX15535.1"/>
    </source>
</evidence>
<dbReference type="EMBL" id="KJ019165">
    <property type="protein sequence ID" value="AIX46975.1"/>
    <property type="molecule type" value="Genomic_DNA"/>
</dbReference>
<accession>A0A0E3HRP2</accession>
<dbReference type="EMBL" id="KJ019077">
    <property type="protein sequence ID" value="AIX25703.1"/>
    <property type="molecule type" value="Genomic_DNA"/>
</dbReference>
<dbReference type="Proteomes" id="UP000185347">
    <property type="component" value="Segment"/>
</dbReference>
<evidence type="ECO:0000313" key="22">
    <source>
        <dbReference type="EMBL" id="AIX26138.1"/>
    </source>
</evidence>
<dbReference type="EMBL" id="KJ019129">
    <property type="protein sequence ID" value="AIX38274.1"/>
    <property type="molecule type" value="Genomic_DNA"/>
</dbReference>
<dbReference type="Proteomes" id="UP000185370">
    <property type="component" value="Segment"/>
</dbReference>
<dbReference type="Proteomes" id="UP000185356">
    <property type="component" value="Segment"/>
</dbReference>
<dbReference type="EMBL" id="KJ019127">
    <property type="protein sequence ID" value="AIX37841.1"/>
    <property type="molecule type" value="Genomic_DNA"/>
</dbReference>
<dbReference type="EMBL" id="KJ019075">
    <property type="protein sequence ID" value="AIX25274.1"/>
    <property type="molecule type" value="Genomic_DNA"/>
</dbReference>
<evidence type="ECO:0000313" key="31">
    <source>
        <dbReference type="EMBL" id="AIX36261.1"/>
    </source>
</evidence>
<dbReference type="EMBL" id="KJ019140">
    <property type="protein sequence ID" value="AIX40640.1"/>
    <property type="molecule type" value="Genomic_DNA"/>
</dbReference>
<dbReference type="Proteomes" id="UP000185351">
    <property type="component" value="Segment"/>
</dbReference>
<dbReference type="Proteomes" id="UP000185381">
    <property type="component" value="Genome"/>
</dbReference>
<dbReference type="Proteomes" id="UP000185349">
    <property type="component" value="Segment"/>
</dbReference>
<dbReference type="EMBL" id="KJ019031">
    <property type="protein sequence ID" value="AIX15317.1"/>
    <property type="molecule type" value="Genomic_DNA"/>
</dbReference>
<dbReference type="EMBL" id="KJ019032">
    <property type="protein sequence ID" value="AIX15535.1"/>
    <property type="molecule type" value="Genomic_DNA"/>
</dbReference>
<dbReference type="Proteomes" id="UP000185385">
    <property type="component" value="Segment"/>
</dbReference>
<evidence type="ECO:0000313" key="2">
    <source>
        <dbReference type="EMBL" id="AIX14890.1"/>
    </source>
</evidence>
<dbReference type="Proteomes" id="UP000185362">
    <property type="component" value="Segment"/>
</dbReference>
<evidence type="ECO:0000313" key="12">
    <source>
        <dbReference type="EMBL" id="AIX20947.1"/>
    </source>
</evidence>
<dbReference type="Proteomes" id="UP000220606">
    <property type="component" value="Segment"/>
</dbReference>
<evidence type="ECO:0000313" key="47">
    <source>
        <dbReference type="Proteomes" id="UP000033003"/>
    </source>
</evidence>
<dbReference type="EMBL" id="KJ019078">
    <property type="protein sequence ID" value="AIX25921.1"/>
    <property type="molecule type" value="Genomic_DNA"/>
</dbReference>
<dbReference type="EMBL" id="KJ019047">
    <property type="protein sequence ID" value="AIX18863.1"/>
    <property type="molecule type" value="Genomic_DNA"/>
</dbReference>
<dbReference type="Proteomes" id="UP000185364">
    <property type="component" value="Segment"/>
</dbReference>
<dbReference type="EMBL" id="KJ019121">
    <property type="protein sequence ID" value="AIX36478.1"/>
    <property type="molecule type" value="Genomic_DNA"/>
</dbReference>
<dbReference type="Proteomes" id="UP000185378">
    <property type="component" value="Segment"/>
</dbReference>
<dbReference type="EMBL" id="KJ019125">
    <property type="protein sequence ID" value="AIX37405.1"/>
    <property type="molecule type" value="Genomic_DNA"/>
</dbReference>
<gene>
    <name evidence="40" type="ORF">Syn7803C102_59</name>
    <name evidence="41" type="ORF">Syn7803C108_59</name>
    <name evidence="42" type="ORF">Syn7803C109_59</name>
    <name evidence="43" type="ORF">Syn7803C35_59</name>
    <name evidence="44" type="ORF">Syn7803C37_60</name>
    <name evidence="45" type="ORF">Syn7803C39_59</name>
    <name evidence="46" type="ORF">Syn7803C40_59</name>
    <name evidence="1" type="ORF">Syn7803C45_60</name>
    <name evidence="2" type="ORF">Syn7803C46_59</name>
    <name evidence="3" type="ORF">Syn7803C48_59</name>
    <name evidence="4" type="ORF">Syn7803C49_59</name>
    <name evidence="5" type="ORF">Syn7803C54_59</name>
    <name evidence="6" type="ORF">Syn7803C55_56</name>
    <name evidence="7" type="ORF">Syn7803C57_59</name>
    <name evidence="8" type="ORF">Syn7803C72_59</name>
    <name evidence="9" type="ORF">Syn7803C73_59</name>
    <name evidence="10" type="ORF">Syn7803C75_60</name>
    <name evidence="11" type="ORF">Syn7803C77_58</name>
    <name evidence="12" type="ORF">Syn7803C88_59</name>
    <name evidence="13" type="ORF">Syn7803C89_59</name>
    <name evidence="14" type="ORF">Syn7803C93_59</name>
    <name evidence="15" type="ORF">Syn7803US104_59</name>
    <name evidence="16" type="ORF">Syn7803US108_59</name>
    <name evidence="17" type="ORF">Syn7803US109_60</name>
    <name evidence="18" type="ORF">Syn7803US110_59</name>
    <name evidence="19" type="ORF">Syn7803US111_59</name>
    <name evidence="20" type="ORF">Syn7803US113_59</name>
    <name evidence="21" type="ORF">Syn7803US114_59</name>
    <name evidence="22" type="ORF">Syn7803US115_58</name>
    <name evidence="23" type="ORF">Syn7803US116_59</name>
    <name evidence="24" type="ORF">Syn7803US122_59</name>
    <name evidence="25" type="ORF">Syn7803US59_59</name>
    <name evidence="26" type="ORF">Syn7803US5_60</name>
    <name evidence="27" type="ORF">Syn7803US61_58</name>
    <name evidence="28" type="ORF">Syn7803US63_58</name>
    <name evidence="29" type="ORF">Syn7803US64_59</name>
    <name evidence="30" type="ORF">Syn7803US65_61</name>
    <name evidence="31" type="ORF">Syn7803US71_59</name>
    <name evidence="32" type="ORF">Syn7803US78_59</name>
    <name evidence="33" type="ORF">Syn7803US80_61</name>
    <name evidence="34" type="ORF">Syn7803US82_59</name>
    <name evidence="35" type="ORF">Syn7803US83_59</name>
    <name evidence="36" type="ORF">Syn7803US85_59</name>
    <name evidence="37" type="ORF">Syn7803US89_59</name>
    <name evidence="38" type="ORF">Syn7803US94_59</name>
    <name evidence="39" type="ORF">Syn7803US95_60</name>
</gene>
<evidence type="ECO:0000313" key="5">
    <source>
        <dbReference type="EMBL" id="AIX15964.1"/>
    </source>
</evidence>
<dbReference type="EMBL" id="KJ019131">
    <property type="protein sequence ID" value="AIX38710.1"/>
    <property type="molecule type" value="Genomic_DNA"/>
</dbReference>
<organism evidence="33 48">
    <name type="scientific">Synechococcus phage ACG-2014d</name>
    <dbReference type="NCBI Taxonomy" id="1493509"/>
    <lineage>
        <taxon>Viruses</taxon>
        <taxon>Duplodnaviria</taxon>
        <taxon>Heunggongvirae</taxon>
        <taxon>Uroviricota</taxon>
        <taxon>Caudoviricetes</taxon>
        <taxon>Pantevenvirales</taxon>
        <taxon>Kyanoviridae</taxon>
        <taxon>Lowelvirus</taxon>
        <taxon>Lowelvirus tuscon4d</taxon>
    </lineage>
</organism>
<dbReference type="EMBL" id="KJ019036">
    <property type="protein sequence ID" value="AIX16366.1"/>
    <property type="molecule type" value="Genomic_DNA"/>
</dbReference>
<dbReference type="Proteomes" id="UP000185354">
    <property type="component" value="Segment"/>
</dbReference>
<dbReference type="EMBL" id="KJ019056">
    <property type="protein sequence ID" value="AIX20947.1"/>
    <property type="molecule type" value="Genomic_DNA"/>
</dbReference>
<dbReference type="KEGG" id="vg:24171470"/>
<evidence type="ECO:0000313" key="48">
    <source>
        <dbReference type="Proteomes" id="UP000185343"/>
    </source>
</evidence>
<dbReference type="EMBL" id="KJ019160">
    <property type="protein sequence ID" value="AIX45896.1"/>
    <property type="molecule type" value="Genomic_DNA"/>
</dbReference>
<evidence type="ECO:0000313" key="19">
    <source>
        <dbReference type="EMBL" id="AIX25274.1"/>
    </source>
</evidence>
<dbReference type="EMBL" id="KJ019124">
    <property type="protein sequence ID" value="AIX37187.1"/>
    <property type="molecule type" value="Genomic_DNA"/>
</dbReference>
<evidence type="ECO:0000313" key="26">
    <source>
        <dbReference type="EMBL" id="AIX34758.1"/>
    </source>
</evidence>
<dbReference type="Proteomes" id="UP000185380">
    <property type="component" value="Segment"/>
</dbReference>
<dbReference type="Proteomes" id="UP000185374">
    <property type="component" value="Segment"/>
</dbReference>
<evidence type="ECO:0000313" key="42">
    <source>
        <dbReference type="EMBL" id="AIX40640.1"/>
    </source>
</evidence>
<dbReference type="Proteomes" id="UP000185375">
    <property type="component" value="Segment"/>
</dbReference>